<gene>
    <name evidence="1" type="ORF">KQY15_02195</name>
</gene>
<keyword evidence="2" id="KW-1185">Reference proteome</keyword>
<proteinExistence type="predicted"/>
<comment type="caution">
    <text evidence="1">The sequence shown here is derived from an EMBL/GenBank/DDBJ whole genome shotgun (WGS) entry which is preliminary data.</text>
</comment>
<sequence length="101" mass="10690">MEIVAFKGRDNAERVAFYKDGEPYNLTGAGATGAEFEAGGSRIPANITGDNNHEVEFQPGNLNARPAGYYGKVIIFTAAKPKGVVIAGPGMEVEILLTLHP</sequence>
<accession>A0ABS6MGH1</accession>
<dbReference type="RefSeq" id="WP_217666791.1">
    <property type="nucleotide sequence ID" value="NZ_JAHRID010000001.1"/>
</dbReference>
<evidence type="ECO:0000313" key="1">
    <source>
        <dbReference type="EMBL" id="MBV2127908.1"/>
    </source>
</evidence>
<dbReference type="EMBL" id="JAHRID010000001">
    <property type="protein sequence ID" value="MBV2127908.1"/>
    <property type="molecule type" value="Genomic_DNA"/>
</dbReference>
<reference evidence="1 2" key="1">
    <citation type="submission" date="2021-06" db="EMBL/GenBank/DDBJ databases">
        <title>Rheinheimera indica sp. nov., isolated from deep-sea sediment.</title>
        <authorList>
            <person name="Wang Z."/>
            <person name="Zhang X.-Y."/>
        </authorList>
    </citation>
    <scope>NUCLEOTIDE SEQUENCE [LARGE SCALE GENOMIC DNA]</scope>
    <source>
        <strain evidence="1 2">SM2107</strain>
    </source>
</reference>
<evidence type="ECO:0000313" key="2">
    <source>
        <dbReference type="Proteomes" id="UP000704611"/>
    </source>
</evidence>
<name>A0ABS6MGH1_9GAMM</name>
<dbReference type="Proteomes" id="UP000704611">
    <property type="component" value="Unassembled WGS sequence"/>
</dbReference>
<protein>
    <submittedName>
        <fullName evidence="1">Uncharacterized protein</fullName>
    </submittedName>
</protein>
<organism evidence="1 2">
    <name type="scientific">Arsukibacterium indicum</name>
    <dbReference type="NCBI Taxonomy" id="2848612"/>
    <lineage>
        <taxon>Bacteria</taxon>
        <taxon>Pseudomonadati</taxon>
        <taxon>Pseudomonadota</taxon>
        <taxon>Gammaproteobacteria</taxon>
        <taxon>Chromatiales</taxon>
        <taxon>Chromatiaceae</taxon>
        <taxon>Arsukibacterium</taxon>
    </lineage>
</organism>